<sequence>MTSTTYQVSSRKYRPQTFSEILGQDAVVTVLKNALQFQRVAHAYLFSGIRGTGKTTLARIFAKALNCIEPTSNNEPCNHCCVCKEISSGTSLDVIEIDGASHRGIEDIRQINETVLFTPAKSQYKIYIIDEVHMLTKEAFNSLLKTLEEPPSHVKFFLATTENYKIPGTILSRCQKMHLKRIPETMIVDKLVSISQENSVETSREALLPIARAAQGSLRDAESLYDYVIGLFPKSLSQESVSDALGVVSQDTLCTLAEYIRTQKYAEALFPVTTAINSGVAPITFLHDLTVFYRDVLLNKDQINSPLSATARQYSSECLLEIIDFLGESAKHLQQTIFEKTFLETVIIHLIRICQRPSLETLFSQLKTSTFDTPRNISQQQESPKLVQPEKHYEEQSFLSPSSKSPTPKEPSYQKEASPSLVGSATIDTILQFAVVEFSGILTKE</sequence>
<evidence type="ECO:0000256" key="8">
    <source>
        <dbReference type="ARBA" id="ARBA00022840"/>
    </source>
</evidence>
<dbReference type="SUPFAM" id="SSF52540">
    <property type="entry name" value="P-loop containing nucleoside triphosphate hydrolases"/>
    <property type="match status" value="1"/>
</dbReference>
<dbReference type="GO" id="GO:0006261">
    <property type="term" value="P:DNA-templated DNA replication"/>
    <property type="evidence" value="ECO:0007669"/>
    <property type="project" value="TreeGrafter"/>
</dbReference>
<dbReference type="Pfam" id="PF13177">
    <property type="entry name" value="DNA_pol3_delta2"/>
    <property type="match status" value="1"/>
</dbReference>
<dbReference type="AlphaFoldDB" id="A0A3B0PM60"/>
<dbReference type="OrthoDB" id="9810148at2"/>
<dbReference type="GO" id="GO:0009360">
    <property type="term" value="C:DNA polymerase III complex"/>
    <property type="evidence" value="ECO:0007669"/>
    <property type="project" value="InterPro"/>
</dbReference>
<dbReference type="PANTHER" id="PTHR11669">
    <property type="entry name" value="REPLICATION FACTOR C / DNA POLYMERASE III GAMMA-TAU SUBUNIT"/>
    <property type="match status" value="1"/>
</dbReference>
<dbReference type="NCBIfam" id="NF004046">
    <property type="entry name" value="PRK05563.1"/>
    <property type="match status" value="1"/>
</dbReference>
<dbReference type="Pfam" id="PF22608">
    <property type="entry name" value="DNAX_ATPase_lid"/>
    <property type="match status" value="1"/>
</dbReference>
<dbReference type="InterPro" id="IPR003593">
    <property type="entry name" value="AAA+_ATPase"/>
</dbReference>
<reference evidence="15" key="1">
    <citation type="submission" date="2017-11" db="EMBL/GenBank/DDBJ databases">
        <authorList>
            <person name="Seth-Smith MB H."/>
        </authorList>
    </citation>
    <scope>NUCLEOTIDE SEQUENCE [LARGE SCALE GENOMIC DNA]</scope>
</reference>
<feature type="compositionally biased region" description="Polar residues" evidence="12">
    <location>
        <begin position="373"/>
        <end position="383"/>
    </location>
</feature>
<dbReference type="Proteomes" id="UP000258476">
    <property type="component" value="Chromosome"/>
</dbReference>
<dbReference type="SUPFAM" id="SSF48019">
    <property type="entry name" value="post-AAA+ oligomerization domain-like"/>
    <property type="match status" value="1"/>
</dbReference>
<keyword evidence="6 11" id="KW-0547">Nucleotide-binding</keyword>
<evidence type="ECO:0000259" key="13">
    <source>
        <dbReference type="SMART" id="SM00382"/>
    </source>
</evidence>
<name>A0A3B0PM60_9CHLA</name>
<evidence type="ECO:0000256" key="12">
    <source>
        <dbReference type="SAM" id="MobiDB-lite"/>
    </source>
</evidence>
<organism evidence="14 15">
    <name type="scientific">Chlamydia poikilotherma</name>
    <dbReference type="NCBI Taxonomy" id="1967783"/>
    <lineage>
        <taxon>Bacteria</taxon>
        <taxon>Pseudomonadati</taxon>
        <taxon>Chlamydiota</taxon>
        <taxon>Chlamydiia</taxon>
        <taxon>Chlamydiales</taxon>
        <taxon>Chlamydiaceae</taxon>
        <taxon>Chlamydia/Chlamydophila group</taxon>
        <taxon>Chlamydia</taxon>
    </lineage>
</organism>
<dbReference type="NCBIfam" id="NF004962">
    <property type="entry name" value="PRK06305.1"/>
    <property type="match status" value="1"/>
</dbReference>
<dbReference type="GO" id="GO:0003677">
    <property type="term" value="F:DNA binding"/>
    <property type="evidence" value="ECO:0007669"/>
    <property type="project" value="InterPro"/>
</dbReference>
<evidence type="ECO:0000313" key="15">
    <source>
        <dbReference type="Proteomes" id="UP000258476"/>
    </source>
</evidence>
<keyword evidence="5" id="KW-0479">Metal-binding</keyword>
<dbReference type="Gene3D" id="3.40.50.300">
    <property type="entry name" value="P-loop containing nucleotide triphosphate hydrolases"/>
    <property type="match status" value="1"/>
</dbReference>
<dbReference type="PANTHER" id="PTHR11669:SF0">
    <property type="entry name" value="PROTEIN STICHEL-LIKE 2"/>
    <property type="match status" value="1"/>
</dbReference>
<dbReference type="GO" id="GO:0003887">
    <property type="term" value="F:DNA-directed DNA polymerase activity"/>
    <property type="evidence" value="ECO:0007669"/>
    <property type="project" value="UniProtKB-KW"/>
</dbReference>
<protein>
    <recommendedName>
        <fullName evidence="11">DNA polymerase III subunit gamma/tau</fullName>
        <ecNumber evidence="11">2.7.7.7</ecNumber>
    </recommendedName>
</protein>
<dbReference type="InterPro" id="IPR012763">
    <property type="entry name" value="DNA_pol_III_sug/sutau_N"/>
</dbReference>
<evidence type="ECO:0000256" key="7">
    <source>
        <dbReference type="ARBA" id="ARBA00022833"/>
    </source>
</evidence>
<keyword evidence="2 11" id="KW-0808">Transferase</keyword>
<dbReference type="Gene3D" id="1.10.8.60">
    <property type="match status" value="1"/>
</dbReference>
<gene>
    <name evidence="14" type="primary">dnaX_1</name>
    <name evidence="11" type="synonym">dnaX</name>
    <name evidence="14" type="ORF">C834K_0356</name>
</gene>
<evidence type="ECO:0000256" key="10">
    <source>
        <dbReference type="ARBA" id="ARBA00049244"/>
    </source>
</evidence>
<dbReference type="CDD" id="cd00009">
    <property type="entry name" value="AAA"/>
    <property type="match status" value="1"/>
</dbReference>
<accession>A0A3B0PM60</accession>
<keyword evidence="9 11" id="KW-0239">DNA-directed DNA polymerase</keyword>
<comment type="subunit">
    <text evidence="11">DNA polymerase III contains a core (composed of alpha, epsilon and theta chains) that associates with a tau subunit. This core dimerizes to form the POLIII' complex. PolIII' associates with the gamma complex (composed of gamma, delta, delta', psi and chi chains) and with the beta chain to form the complete DNA polymerase III complex.</text>
</comment>
<dbReference type="InterPro" id="IPR050238">
    <property type="entry name" value="DNA_Rep/Repair_Clamp_Loader"/>
</dbReference>
<evidence type="ECO:0000256" key="9">
    <source>
        <dbReference type="ARBA" id="ARBA00022932"/>
    </source>
</evidence>
<dbReference type="CDD" id="cd18137">
    <property type="entry name" value="HLD_clamp_pol_III_gamma_tau"/>
    <property type="match status" value="1"/>
</dbReference>
<dbReference type="InterPro" id="IPR045085">
    <property type="entry name" value="HLD_clamp_pol_III_gamma_tau"/>
</dbReference>
<keyword evidence="15" id="KW-1185">Reference proteome</keyword>
<dbReference type="FunFam" id="3.40.50.300:FF:000014">
    <property type="entry name" value="DNA polymerase III subunit gamma/tau"/>
    <property type="match status" value="1"/>
</dbReference>
<evidence type="ECO:0000256" key="3">
    <source>
        <dbReference type="ARBA" id="ARBA00022695"/>
    </source>
</evidence>
<feature type="region of interest" description="Disordered" evidence="12">
    <location>
        <begin position="373"/>
        <end position="420"/>
    </location>
</feature>
<evidence type="ECO:0000313" key="14">
    <source>
        <dbReference type="EMBL" id="SYX08819.1"/>
    </source>
</evidence>
<dbReference type="SMART" id="SM00382">
    <property type="entry name" value="AAA"/>
    <property type="match status" value="1"/>
</dbReference>
<dbReference type="EC" id="2.7.7.7" evidence="11"/>
<dbReference type="InterPro" id="IPR022754">
    <property type="entry name" value="DNA_pol_III_gamma-3"/>
</dbReference>
<evidence type="ECO:0000256" key="11">
    <source>
        <dbReference type="RuleBase" id="RU364063"/>
    </source>
</evidence>
<evidence type="ECO:0000256" key="2">
    <source>
        <dbReference type="ARBA" id="ARBA00022679"/>
    </source>
</evidence>
<comment type="catalytic activity">
    <reaction evidence="10 11">
        <text>DNA(n) + a 2'-deoxyribonucleoside 5'-triphosphate = DNA(n+1) + diphosphate</text>
        <dbReference type="Rhea" id="RHEA:22508"/>
        <dbReference type="Rhea" id="RHEA-COMP:17339"/>
        <dbReference type="Rhea" id="RHEA-COMP:17340"/>
        <dbReference type="ChEBI" id="CHEBI:33019"/>
        <dbReference type="ChEBI" id="CHEBI:61560"/>
        <dbReference type="ChEBI" id="CHEBI:173112"/>
        <dbReference type="EC" id="2.7.7.7"/>
    </reaction>
</comment>
<dbReference type="NCBIfam" id="TIGR02397">
    <property type="entry name" value="dnaX_nterm"/>
    <property type="match status" value="1"/>
</dbReference>
<keyword evidence="4 11" id="KW-0235">DNA replication</keyword>
<dbReference type="InterPro" id="IPR008921">
    <property type="entry name" value="DNA_pol3_clamp-load_cplx_C"/>
</dbReference>
<proteinExistence type="inferred from homology"/>
<evidence type="ECO:0000256" key="1">
    <source>
        <dbReference type="ARBA" id="ARBA00006360"/>
    </source>
</evidence>
<feature type="domain" description="AAA+ ATPase" evidence="13">
    <location>
        <begin position="40"/>
        <end position="183"/>
    </location>
</feature>
<dbReference type="InterPro" id="IPR027417">
    <property type="entry name" value="P-loop_NTPase"/>
</dbReference>
<comment type="similarity">
    <text evidence="1 11">Belongs to the DnaX/STICHEL family.</text>
</comment>
<evidence type="ECO:0000256" key="6">
    <source>
        <dbReference type="ARBA" id="ARBA00022741"/>
    </source>
</evidence>
<keyword evidence="7" id="KW-0862">Zinc</keyword>
<keyword evidence="3 11" id="KW-0548">Nucleotidyltransferase</keyword>
<evidence type="ECO:0000256" key="5">
    <source>
        <dbReference type="ARBA" id="ARBA00022723"/>
    </source>
</evidence>
<dbReference type="Pfam" id="PF12169">
    <property type="entry name" value="DNA_pol3_gamma3"/>
    <property type="match status" value="1"/>
</dbReference>
<keyword evidence="8 11" id="KW-0067">ATP-binding</keyword>
<dbReference type="KEGG" id="chla:C834K_0356"/>
<dbReference type="EMBL" id="LS992154">
    <property type="protein sequence ID" value="SYX08819.1"/>
    <property type="molecule type" value="Genomic_DNA"/>
</dbReference>
<evidence type="ECO:0000256" key="4">
    <source>
        <dbReference type="ARBA" id="ARBA00022705"/>
    </source>
</evidence>
<dbReference type="RefSeq" id="WP_117274134.1">
    <property type="nucleotide sequence ID" value="NZ_LS992154.1"/>
</dbReference>
<dbReference type="GO" id="GO:0046872">
    <property type="term" value="F:metal ion binding"/>
    <property type="evidence" value="ECO:0007669"/>
    <property type="project" value="UniProtKB-KW"/>
</dbReference>
<dbReference type="GO" id="GO:0005524">
    <property type="term" value="F:ATP binding"/>
    <property type="evidence" value="ECO:0007669"/>
    <property type="project" value="UniProtKB-KW"/>
</dbReference>
<comment type="function">
    <text evidence="11">DNA polymerase III is a complex, multichain enzyme responsible for most of the replicative synthesis in bacteria. This DNA polymerase also exhibits 3' to 5' exonuclease activity.</text>
</comment>